<feature type="transmembrane region" description="Helical" evidence="5">
    <location>
        <begin position="283"/>
        <end position="302"/>
    </location>
</feature>
<evidence type="ECO:0000256" key="4">
    <source>
        <dbReference type="ARBA" id="ARBA00023136"/>
    </source>
</evidence>
<dbReference type="GO" id="GO:0022857">
    <property type="term" value="F:transmembrane transporter activity"/>
    <property type="evidence" value="ECO:0007669"/>
    <property type="project" value="InterPro"/>
</dbReference>
<comment type="caution">
    <text evidence="6">The sequence shown here is derived from an EMBL/GenBank/DDBJ whole genome shotgun (WGS) entry which is preliminary data.</text>
</comment>
<reference evidence="6" key="2">
    <citation type="submission" date="2020-02" db="EMBL/GenBank/DDBJ databases">
        <authorList>
            <person name="Gilchrist C.L.M."/>
            <person name="Chooi Y.-H."/>
        </authorList>
    </citation>
    <scope>NUCLEOTIDE SEQUENCE</scope>
    <source>
        <strain evidence="6">MST-FP2251</strain>
    </source>
</reference>
<feature type="transmembrane region" description="Helical" evidence="5">
    <location>
        <begin position="239"/>
        <end position="263"/>
    </location>
</feature>
<dbReference type="PANTHER" id="PTHR23502:SF2">
    <property type="entry name" value="TRANSPORTER, PUTATIVE (AFU_ORTHOLOGUE AFUA_2G08910)-RELATED"/>
    <property type="match status" value="1"/>
</dbReference>
<gene>
    <name evidence="6" type="ORF">FE257_005945</name>
</gene>
<name>A0AAD4CPW7_ASPNN</name>
<dbReference type="Proteomes" id="UP001194746">
    <property type="component" value="Unassembled WGS sequence"/>
</dbReference>
<dbReference type="Pfam" id="PF07690">
    <property type="entry name" value="MFS_1"/>
    <property type="match status" value="1"/>
</dbReference>
<sequence length="413" mass="46159">MEDTLKPTITHAEDIGAKNEAINTELSSGGEQPQLQPRPSADPNDPLNWSLAEKRFTLIMAALMVFNAAFDAASPAAGFNSQAKDFGVPVPDMLSSIERGKRMGVWTLFFGISPYVSVLIDGIITTYASWQWMQWLNFILWGVLIFLCLFMQETLYHRQVGMQSIPPKDSFFQRIKLKKFDGSLTLRSFYKPLLAAWYPSIFFPTIYYGNIYGFGIFGSLGVLPFAFGEGYGFNAVGQGLVAISLLLGTICGEPLAGAFSDWIVRRAAKQLGGQRYPEQRLPAIWLGVSLTPVGLVIIGCTLHYEFHWIGPCIGMFITSFAIQIVSTVAFTYSMDCYDYAADDVSLLYTFGRQIFSFYVAFYIHPYVTRVGYAWAFGIYAIISGCLAVPLIILSFHGTRIRIRLGHTMEERPH</sequence>
<accession>A0AAD4CPW7</accession>
<evidence type="ECO:0000313" key="6">
    <source>
        <dbReference type="EMBL" id="KAF9890540.1"/>
    </source>
</evidence>
<evidence type="ECO:0000256" key="2">
    <source>
        <dbReference type="ARBA" id="ARBA00022692"/>
    </source>
</evidence>
<dbReference type="Gene3D" id="1.20.1250.20">
    <property type="entry name" value="MFS general substrate transporter like domains"/>
    <property type="match status" value="1"/>
</dbReference>
<reference evidence="6" key="1">
    <citation type="journal article" date="2019" name="Beilstein J. Org. Chem.">
        <title>Nanangenines: drimane sesquiterpenoids as the dominant metabolite cohort of a novel Australian fungus, Aspergillus nanangensis.</title>
        <authorList>
            <person name="Lacey H.J."/>
            <person name="Gilchrist C.L.M."/>
            <person name="Crombie A."/>
            <person name="Kalaitzis J.A."/>
            <person name="Vuong D."/>
            <person name="Rutledge P.J."/>
            <person name="Turner P."/>
            <person name="Pitt J.I."/>
            <person name="Lacey E."/>
            <person name="Chooi Y.H."/>
            <person name="Piggott A.M."/>
        </authorList>
    </citation>
    <scope>NUCLEOTIDE SEQUENCE</scope>
    <source>
        <strain evidence="6">MST-FP2251</strain>
    </source>
</reference>
<comment type="subcellular location">
    <subcellularLocation>
        <location evidence="1">Membrane</location>
        <topology evidence="1">Multi-pass membrane protein</topology>
    </subcellularLocation>
</comment>
<keyword evidence="3 5" id="KW-1133">Transmembrane helix</keyword>
<evidence type="ECO:0008006" key="8">
    <source>
        <dbReference type="Google" id="ProtNLM"/>
    </source>
</evidence>
<feature type="transmembrane region" description="Helical" evidence="5">
    <location>
        <begin position="132"/>
        <end position="150"/>
    </location>
</feature>
<protein>
    <recommendedName>
        <fullName evidence="8">Major facilitator superfamily (MFS) profile domain-containing protein</fullName>
    </recommendedName>
</protein>
<dbReference type="InterPro" id="IPR036259">
    <property type="entry name" value="MFS_trans_sf"/>
</dbReference>
<dbReference type="SUPFAM" id="SSF103473">
    <property type="entry name" value="MFS general substrate transporter"/>
    <property type="match status" value="1"/>
</dbReference>
<dbReference type="GO" id="GO:0005886">
    <property type="term" value="C:plasma membrane"/>
    <property type="evidence" value="ECO:0007669"/>
    <property type="project" value="TreeGrafter"/>
</dbReference>
<dbReference type="InterPro" id="IPR011701">
    <property type="entry name" value="MFS"/>
</dbReference>
<keyword evidence="2 5" id="KW-0812">Transmembrane</keyword>
<evidence type="ECO:0000256" key="3">
    <source>
        <dbReference type="ARBA" id="ARBA00022989"/>
    </source>
</evidence>
<feature type="transmembrane region" description="Helical" evidence="5">
    <location>
        <begin position="370"/>
        <end position="393"/>
    </location>
</feature>
<keyword evidence="7" id="KW-1185">Reference proteome</keyword>
<feature type="transmembrane region" description="Helical" evidence="5">
    <location>
        <begin position="344"/>
        <end position="364"/>
    </location>
</feature>
<feature type="transmembrane region" description="Helical" evidence="5">
    <location>
        <begin position="308"/>
        <end position="332"/>
    </location>
</feature>
<proteinExistence type="predicted"/>
<evidence type="ECO:0000256" key="1">
    <source>
        <dbReference type="ARBA" id="ARBA00004141"/>
    </source>
</evidence>
<evidence type="ECO:0000313" key="7">
    <source>
        <dbReference type="Proteomes" id="UP001194746"/>
    </source>
</evidence>
<dbReference type="EMBL" id="VCAU01000026">
    <property type="protein sequence ID" value="KAF9890540.1"/>
    <property type="molecule type" value="Genomic_DNA"/>
</dbReference>
<dbReference type="AlphaFoldDB" id="A0AAD4CPW7"/>
<feature type="transmembrane region" description="Helical" evidence="5">
    <location>
        <begin position="103"/>
        <end position="120"/>
    </location>
</feature>
<keyword evidence="4 5" id="KW-0472">Membrane</keyword>
<evidence type="ECO:0000256" key="5">
    <source>
        <dbReference type="SAM" id="Phobius"/>
    </source>
</evidence>
<feature type="transmembrane region" description="Helical" evidence="5">
    <location>
        <begin position="207"/>
        <end position="227"/>
    </location>
</feature>
<dbReference type="PANTHER" id="PTHR23502">
    <property type="entry name" value="MAJOR FACILITATOR SUPERFAMILY"/>
    <property type="match status" value="1"/>
</dbReference>
<organism evidence="6 7">
    <name type="scientific">Aspergillus nanangensis</name>
    <dbReference type="NCBI Taxonomy" id="2582783"/>
    <lineage>
        <taxon>Eukaryota</taxon>
        <taxon>Fungi</taxon>
        <taxon>Dikarya</taxon>
        <taxon>Ascomycota</taxon>
        <taxon>Pezizomycotina</taxon>
        <taxon>Eurotiomycetes</taxon>
        <taxon>Eurotiomycetidae</taxon>
        <taxon>Eurotiales</taxon>
        <taxon>Aspergillaceae</taxon>
        <taxon>Aspergillus</taxon>
        <taxon>Aspergillus subgen. Circumdati</taxon>
    </lineage>
</organism>